<organism evidence="3 4">
    <name type="scientific">Ascobolus immersus RN42</name>
    <dbReference type="NCBI Taxonomy" id="1160509"/>
    <lineage>
        <taxon>Eukaryota</taxon>
        <taxon>Fungi</taxon>
        <taxon>Dikarya</taxon>
        <taxon>Ascomycota</taxon>
        <taxon>Pezizomycotina</taxon>
        <taxon>Pezizomycetes</taxon>
        <taxon>Pezizales</taxon>
        <taxon>Ascobolaceae</taxon>
        <taxon>Ascobolus</taxon>
    </lineage>
</organism>
<evidence type="ECO:0000256" key="2">
    <source>
        <dbReference type="SAM" id="MobiDB-lite"/>
    </source>
</evidence>
<keyword evidence="1" id="KW-0175">Coiled coil</keyword>
<dbReference type="AlphaFoldDB" id="A0A3N4H8G4"/>
<feature type="coiled-coil region" evidence="1">
    <location>
        <begin position="91"/>
        <end position="122"/>
    </location>
</feature>
<sequence length="323" mass="35450">MQAQIDPVTKKTVMPAPPEPSSTPSSSTVMGAATELFDTPAVYPGPAIPQVPAPAPASLPARPIRFSGLAARAASLPVKAATPTPSVSELRERLAREMAEKIAKAEAEEAAERRRLEELAVAARPRANQVQFHELLARLLGSDIDDPVLEVVFGDLNGVLLGVFGDEPVAMAEQESDATNVKTQTPTNNRTTARVAGRRVLPAKRPSQTRRYRVSEEVWASLPLRPEFDDANVNLRALSTHRYFAISMVRRRIPRLDRGVCKLCREAKAQLGNGDGDSRSFGPFDGCYWSKKEITQEEEKDGFEAEWNACCANCRWMGRQCEL</sequence>
<protein>
    <submittedName>
        <fullName evidence="3">Uncharacterized protein</fullName>
    </submittedName>
</protein>
<dbReference type="Proteomes" id="UP000275078">
    <property type="component" value="Unassembled WGS sequence"/>
</dbReference>
<accession>A0A3N4H8G4</accession>
<evidence type="ECO:0000256" key="1">
    <source>
        <dbReference type="SAM" id="Coils"/>
    </source>
</evidence>
<evidence type="ECO:0000313" key="3">
    <source>
        <dbReference type="EMBL" id="RPA71053.1"/>
    </source>
</evidence>
<dbReference type="EMBL" id="ML119982">
    <property type="protein sequence ID" value="RPA71053.1"/>
    <property type="molecule type" value="Genomic_DNA"/>
</dbReference>
<name>A0A3N4H8G4_ASCIM</name>
<proteinExistence type="predicted"/>
<reference evidence="3 4" key="1">
    <citation type="journal article" date="2018" name="Nat. Ecol. Evol.">
        <title>Pezizomycetes genomes reveal the molecular basis of ectomycorrhizal truffle lifestyle.</title>
        <authorList>
            <person name="Murat C."/>
            <person name="Payen T."/>
            <person name="Noel B."/>
            <person name="Kuo A."/>
            <person name="Morin E."/>
            <person name="Chen J."/>
            <person name="Kohler A."/>
            <person name="Krizsan K."/>
            <person name="Balestrini R."/>
            <person name="Da Silva C."/>
            <person name="Montanini B."/>
            <person name="Hainaut M."/>
            <person name="Levati E."/>
            <person name="Barry K.W."/>
            <person name="Belfiori B."/>
            <person name="Cichocki N."/>
            <person name="Clum A."/>
            <person name="Dockter R.B."/>
            <person name="Fauchery L."/>
            <person name="Guy J."/>
            <person name="Iotti M."/>
            <person name="Le Tacon F."/>
            <person name="Lindquist E.A."/>
            <person name="Lipzen A."/>
            <person name="Malagnac F."/>
            <person name="Mello A."/>
            <person name="Molinier V."/>
            <person name="Miyauchi S."/>
            <person name="Poulain J."/>
            <person name="Riccioni C."/>
            <person name="Rubini A."/>
            <person name="Sitrit Y."/>
            <person name="Splivallo R."/>
            <person name="Traeger S."/>
            <person name="Wang M."/>
            <person name="Zifcakova L."/>
            <person name="Wipf D."/>
            <person name="Zambonelli A."/>
            <person name="Paolocci F."/>
            <person name="Nowrousian M."/>
            <person name="Ottonello S."/>
            <person name="Baldrian P."/>
            <person name="Spatafora J.W."/>
            <person name="Henrissat B."/>
            <person name="Nagy L.G."/>
            <person name="Aury J.M."/>
            <person name="Wincker P."/>
            <person name="Grigoriev I.V."/>
            <person name="Bonfante P."/>
            <person name="Martin F.M."/>
        </authorList>
    </citation>
    <scope>NUCLEOTIDE SEQUENCE [LARGE SCALE GENOMIC DNA]</scope>
    <source>
        <strain evidence="3 4">RN42</strain>
    </source>
</reference>
<keyword evidence="4" id="KW-1185">Reference proteome</keyword>
<feature type="region of interest" description="Disordered" evidence="2">
    <location>
        <begin position="1"/>
        <end position="29"/>
    </location>
</feature>
<gene>
    <name evidence="3" type="ORF">BJ508DRAFT_315962</name>
</gene>
<evidence type="ECO:0000313" key="4">
    <source>
        <dbReference type="Proteomes" id="UP000275078"/>
    </source>
</evidence>